<name>A0AAE7X1N5_9CAUD</name>
<dbReference type="RefSeq" id="YP_010667806.1">
    <property type="nucleotide sequence ID" value="NC_070952.1"/>
</dbReference>
<keyword evidence="2" id="KW-1185">Reference proteome</keyword>
<dbReference type="KEGG" id="vg:77943941"/>
<evidence type="ECO:0000313" key="1">
    <source>
        <dbReference type="EMBL" id="QZA70536.1"/>
    </source>
</evidence>
<reference evidence="1" key="1">
    <citation type="submission" date="2021-07" db="EMBL/GenBank/DDBJ databases">
        <authorList>
            <person name="Roth S.J."/>
            <person name="Krukonis G.P."/>
            <person name="Delesalle V.A."/>
        </authorList>
    </citation>
    <scope>NUCLEOTIDE SEQUENCE</scope>
</reference>
<sequence length="131" mass="14924">MNKTDIIKQYAERKLREICKSSQGKPIPNWHNIEDMQGFSFRITEGELKLVFGITVYPVDEVGPGNFLVRLIGTFVNDPVIRDGYEFQAAPLGLGIQMDHAMFAEGEQELMDGVLEWIYDEADNILCQILE</sequence>
<evidence type="ECO:0000313" key="2">
    <source>
        <dbReference type="Proteomes" id="UP000827517"/>
    </source>
</evidence>
<dbReference type="GeneID" id="77943941"/>
<gene>
    <name evidence="1" type="primary">52</name>
    <name evidence="1" type="ORF">AH04_52</name>
</gene>
<protein>
    <submittedName>
        <fullName evidence="1">Uncharacterized protein</fullName>
    </submittedName>
</protein>
<dbReference type="EMBL" id="MZ501267">
    <property type="protein sequence ID" value="QZA70536.1"/>
    <property type="molecule type" value="Genomic_DNA"/>
</dbReference>
<proteinExistence type="predicted"/>
<accession>A0AAE7X1N5</accession>
<organism evidence="1 2">
    <name type="scientific">Erwinia phage AH04</name>
    <dbReference type="NCBI Taxonomy" id="2869569"/>
    <lineage>
        <taxon>Viruses</taxon>
        <taxon>Duplodnaviria</taxon>
        <taxon>Heunggongvirae</taxon>
        <taxon>Uroviricota</taxon>
        <taxon>Caudoviricetes</taxon>
        <taxon>Chimalliviridae</taxon>
        <taxon>Meadowvirus</taxon>
        <taxon>Meadowvirus AH04</taxon>
    </lineage>
</organism>
<dbReference type="Proteomes" id="UP000827517">
    <property type="component" value="Segment"/>
</dbReference>